<dbReference type="EMBL" id="CP002959">
    <property type="protein sequence ID" value="AFM13933.1"/>
    <property type="molecule type" value="Genomic_DNA"/>
</dbReference>
<name>I4B9H6_TURPD</name>
<dbReference type="KEGG" id="tpx:Turpa_3295"/>
<gene>
    <name evidence="1" type="ordered locus">Turpa_3295</name>
</gene>
<evidence type="ECO:0000313" key="2">
    <source>
        <dbReference type="Proteomes" id="UP000006048"/>
    </source>
</evidence>
<reference evidence="1 2" key="1">
    <citation type="submission" date="2012-06" db="EMBL/GenBank/DDBJ databases">
        <title>The complete chromosome of genome of Turneriella parva DSM 21527.</title>
        <authorList>
            <consortium name="US DOE Joint Genome Institute (JGI-PGF)"/>
            <person name="Lucas S."/>
            <person name="Han J."/>
            <person name="Lapidus A."/>
            <person name="Bruce D."/>
            <person name="Goodwin L."/>
            <person name="Pitluck S."/>
            <person name="Peters L."/>
            <person name="Kyrpides N."/>
            <person name="Mavromatis K."/>
            <person name="Ivanova N."/>
            <person name="Mikhailova N."/>
            <person name="Chertkov O."/>
            <person name="Detter J.C."/>
            <person name="Tapia R."/>
            <person name="Han C."/>
            <person name="Land M."/>
            <person name="Hauser L."/>
            <person name="Markowitz V."/>
            <person name="Cheng J.-F."/>
            <person name="Hugenholtz P."/>
            <person name="Woyke T."/>
            <person name="Wu D."/>
            <person name="Gronow S."/>
            <person name="Wellnitz S."/>
            <person name="Brambilla E."/>
            <person name="Klenk H.-P."/>
            <person name="Eisen J.A."/>
        </authorList>
    </citation>
    <scope>NUCLEOTIDE SEQUENCE [LARGE SCALE GENOMIC DNA]</scope>
    <source>
        <strain evidence="2">ATCC BAA-1111 / DSM 21527 / NCTC 11395 / H</strain>
    </source>
</reference>
<keyword evidence="2" id="KW-1185">Reference proteome</keyword>
<dbReference type="AlphaFoldDB" id="I4B9H6"/>
<dbReference type="RefSeq" id="WP_014804432.1">
    <property type="nucleotide sequence ID" value="NC_018020.1"/>
</dbReference>
<evidence type="ECO:0000313" key="1">
    <source>
        <dbReference type="EMBL" id="AFM13933.1"/>
    </source>
</evidence>
<proteinExistence type="predicted"/>
<dbReference type="HOGENOM" id="CLU_1281616_0_0_12"/>
<organism evidence="1 2">
    <name type="scientific">Turneriella parva (strain ATCC BAA-1111 / DSM 21527 / NCTC 11395 / H)</name>
    <name type="common">Leptospira parva</name>
    <dbReference type="NCBI Taxonomy" id="869212"/>
    <lineage>
        <taxon>Bacteria</taxon>
        <taxon>Pseudomonadati</taxon>
        <taxon>Spirochaetota</taxon>
        <taxon>Spirochaetia</taxon>
        <taxon>Leptospirales</taxon>
        <taxon>Leptospiraceae</taxon>
        <taxon>Turneriella</taxon>
    </lineage>
</organism>
<accession>I4B9H6</accession>
<protein>
    <submittedName>
        <fullName evidence="1">Uncharacterized protein</fullName>
    </submittedName>
</protein>
<dbReference type="OrthoDB" id="881552at2"/>
<dbReference type="Proteomes" id="UP000006048">
    <property type="component" value="Chromosome"/>
</dbReference>
<sequence length="227" mass="26102">MISIFREEFPTALGTFEISILSTDSDAKASDAASVNKDVINVTSRSYQITIFRQLLDLNLGNNSSVLNRVAWCLFFQKSHSNYEKLKIRLELNSHDQEITQGPSSGQYLDAISYNDSKYQIHLGTEDGEVLMERAKARDWLPFRYSKYLNFDTQTRNIHIGSFTEYTERGFLTRVPNLRPGEKAYFHFILAGKHYDEDNVDTWLAVDMSKKQLLRDYTNILPNAHGA</sequence>